<evidence type="ECO:0008006" key="4">
    <source>
        <dbReference type="Google" id="ProtNLM"/>
    </source>
</evidence>
<feature type="transmembrane region" description="Helical" evidence="1">
    <location>
        <begin position="91"/>
        <end position="113"/>
    </location>
</feature>
<dbReference type="EMBL" id="SLXO01000001">
    <property type="protein sequence ID" value="TCP38110.1"/>
    <property type="molecule type" value="Genomic_DNA"/>
</dbReference>
<keyword evidence="1" id="KW-1133">Transmembrane helix</keyword>
<comment type="caution">
    <text evidence="2">The sequence shown here is derived from an EMBL/GenBank/DDBJ whole genome shotgun (WGS) entry which is preliminary data.</text>
</comment>
<protein>
    <recommendedName>
        <fullName evidence="4">MFS transporter</fullName>
    </recommendedName>
</protein>
<dbReference type="AlphaFoldDB" id="A0A4R2PQP0"/>
<accession>A0A4R2PQP0</accession>
<evidence type="ECO:0000256" key="1">
    <source>
        <dbReference type="SAM" id="Phobius"/>
    </source>
</evidence>
<evidence type="ECO:0000313" key="3">
    <source>
        <dbReference type="Proteomes" id="UP000295399"/>
    </source>
</evidence>
<feature type="transmembrane region" description="Helical" evidence="1">
    <location>
        <begin position="59"/>
        <end position="79"/>
    </location>
</feature>
<dbReference type="InterPro" id="IPR036259">
    <property type="entry name" value="MFS_trans_sf"/>
</dbReference>
<keyword evidence="3" id="KW-1185">Reference proteome</keyword>
<dbReference type="SUPFAM" id="SSF103473">
    <property type="entry name" value="MFS general substrate transporter"/>
    <property type="match status" value="1"/>
</dbReference>
<dbReference type="Gene3D" id="1.20.1250.20">
    <property type="entry name" value="MFS general substrate transporter like domains"/>
    <property type="match status" value="1"/>
</dbReference>
<sequence>MPAQGLLLNLAPEGAVPRIVVALFIAGTANGLLNAALGRQAGATVPADWVAVGSGANNTARYLGSAIGITLGAVLIAHGDDVESASGLVTGWNQAVLLTTGFSVLGAAVVALARGSQDFAPHEKDRA</sequence>
<evidence type="ECO:0000313" key="2">
    <source>
        <dbReference type="EMBL" id="TCP38110.1"/>
    </source>
</evidence>
<dbReference type="InParanoid" id="A0A4R2PQP0"/>
<feature type="transmembrane region" description="Helical" evidence="1">
    <location>
        <begin position="15"/>
        <end position="38"/>
    </location>
</feature>
<dbReference type="Proteomes" id="UP000295399">
    <property type="component" value="Unassembled WGS sequence"/>
</dbReference>
<keyword evidence="1" id="KW-0812">Transmembrane</keyword>
<name>A0A4R2PQP0_RHOSA</name>
<keyword evidence="1" id="KW-0472">Membrane</keyword>
<proteinExistence type="predicted"/>
<reference evidence="2 3" key="1">
    <citation type="submission" date="2019-03" db="EMBL/GenBank/DDBJ databases">
        <title>Genomic Encyclopedia of Type Strains, Phase IV (KMG-IV): sequencing the most valuable type-strain genomes for metagenomic binning, comparative biology and taxonomic classification.</title>
        <authorList>
            <person name="Goeker M."/>
        </authorList>
    </citation>
    <scope>NUCLEOTIDE SEQUENCE [LARGE SCALE GENOMIC DNA]</scope>
    <source>
        <strain evidence="2 3">DSM 2132</strain>
    </source>
</reference>
<organism evidence="2 3">
    <name type="scientific">Rhodothalassium salexigens DSM 2132</name>
    <dbReference type="NCBI Taxonomy" id="1188247"/>
    <lineage>
        <taxon>Bacteria</taxon>
        <taxon>Pseudomonadati</taxon>
        <taxon>Pseudomonadota</taxon>
        <taxon>Alphaproteobacteria</taxon>
        <taxon>Rhodothalassiales</taxon>
        <taxon>Rhodothalassiaceae</taxon>
        <taxon>Rhodothalassium</taxon>
    </lineage>
</organism>
<gene>
    <name evidence="2" type="ORF">EV659_1014</name>
</gene>